<dbReference type="EMBL" id="CP003382">
    <property type="protein sequence ID" value="AFZ65800.1"/>
    <property type="molecule type" value="Genomic_DNA"/>
</dbReference>
<keyword evidence="3 10" id="KW-0328">Glycosyltransferase</keyword>
<evidence type="ECO:0000256" key="1">
    <source>
        <dbReference type="ARBA" id="ARBA00022475"/>
    </source>
</evidence>
<dbReference type="Gene3D" id="3.40.50.2000">
    <property type="entry name" value="Glycogen Phosphorylase B"/>
    <property type="match status" value="2"/>
</dbReference>
<dbReference type="SUPFAM" id="SSF53756">
    <property type="entry name" value="UDP-Glycosyltransferase/glycogen phosphorylase"/>
    <property type="match status" value="1"/>
</dbReference>
<comment type="function">
    <text evidence="10">Cell wall formation. Catalyzes the transfer of a GlcNAc subunit on undecaprenyl-pyrophosphoryl-MurNAc-pentapeptide (lipid intermediate I) to form undecaprenyl-pyrophosphoryl-MurNAc-(pentapeptide)GlcNAc (lipid intermediate II).</text>
</comment>
<dbReference type="HOGENOM" id="CLU_037404_1_0_0"/>
<evidence type="ECO:0000256" key="10">
    <source>
        <dbReference type="HAMAP-Rule" id="MF_00033"/>
    </source>
</evidence>
<keyword evidence="4 10" id="KW-0808">Transferase</keyword>
<feature type="binding site" evidence="10">
    <location>
        <position position="118"/>
    </location>
    <ligand>
        <name>UDP-N-acetyl-alpha-D-glucosamine</name>
        <dbReference type="ChEBI" id="CHEBI:57705"/>
    </ligand>
</feature>
<dbReference type="HAMAP" id="MF_00033">
    <property type="entry name" value="MurG"/>
    <property type="match status" value="1"/>
</dbReference>
<feature type="binding site" evidence="10">
    <location>
        <position position="289"/>
    </location>
    <ligand>
        <name>UDP-N-acetyl-alpha-D-glucosamine</name>
        <dbReference type="ChEBI" id="CHEBI:57705"/>
    </ligand>
</feature>
<keyword evidence="8 10" id="KW-0131">Cell cycle</keyword>
<proteinExistence type="inferred from homology"/>
<dbReference type="Pfam" id="PF04101">
    <property type="entry name" value="Glyco_tran_28_C"/>
    <property type="match status" value="1"/>
</dbReference>
<dbReference type="PANTHER" id="PTHR21015:SF22">
    <property type="entry name" value="GLYCOSYLTRANSFERASE"/>
    <property type="match status" value="1"/>
</dbReference>
<dbReference type="GO" id="GO:0050511">
    <property type="term" value="F:undecaprenyldiphospho-muramoylpentapeptide beta-N-acetylglucosaminyltransferase activity"/>
    <property type="evidence" value="ECO:0007669"/>
    <property type="project" value="UniProtKB-UniRule"/>
</dbReference>
<dbReference type="GO" id="GO:0005975">
    <property type="term" value="P:carbohydrate metabolic process"/>
    <property type="evidence" value="ECO:0007669"/>
    <property type="project" value="InterPro"/>
</dbReference>
<comment type="caution">
    <text evidence="10">Lacks conserved residue(s) required for the propagation of feature annotation.</text>
</comment>
<dbReference type="Pfam" id="PF03033">
    <property type="entry name" value="Glyco_transf_28"/>
    <property type="match status" value="1"/>
</dbReference>
<keyword evidence="7 10" id="KW-0472">Membrane</keyword>
<evidence type="ECO:0000256" key="2">
    <source>
        <dbReference type="ARBA" id="ARBA00022618"/>
    </source>
</evidence>
<keyword evidence="6 10" id="KW-0573">Peptidoglycan synthesis</keyword>
<evidence type="ECO:0000259" key="12">
    <source>
        <dbReference type="Pfam" id="PF04101"/>
    </source>
</evidence>
<dbReference type="GO" id="GO:0005886">
    <property type="term" value="C:plasma membrane"/>
    <property type="evidence" value="ECO:0007669"/>
    <property type="project" value="UniProtKB-SubCell"/>
</dbReference>
<dbReference type="GO" id="GO:0051991">
    <property type="term" value="F:UDP-N-acetyl-D-glucosamine:N-acetylmuramoyl-L-alanyl-D-glutamyl-meso-2,6-diaminopimelyl-D-alanyl-D-alanine-diphosphoundecaprenol 4-beta-N-acetylglucosaminlytransferase activity"/>
    <property type="evidence" value="ECO:0007669"/>
    <property type="project" value="RHEA"/>
</dbReference>
<keyword evidence="14" id="KW-1185">Reference proteome</keyword>
<dbReference type="eggNOG" id="COG0707">
    <property type="taxonomic scope" value="Bacteria"/>
</dbReference>
<evidence type="ECO:0000313" key="14">
    <source>
        <dbReference type="Proteomes" id="UP000010467"/>
    </source>
</evidence>
<evidence type="ECO:0000256" key="3">
    <source>
        <dbReference type="ARBA" id="ARBA00022676"/>
    </source>
</evidence>
<keyword evidence="5 10" id="KW-0133">Cell shape</keyword>
<evidence type="ECO:0000256" key="5">
    <source>
        <dbReference type="ARBA" id="ARBA00022960"/>
    </source>
</evidence>
<organism evidence="13 14">
    <name type="scientific">Deinococcus peraridilitoris (strain DSM 19664 / LMG 22246 / CIP 109416 / KR-200)</name>
    <dbReference type="NCBI Taxonomy" id="937777"/>
    <lineage>
        <taxon>Bacteria</taxon>
        <taxon>Thermotogati</taxon>
        <taxon>Deinococcota</taxon>
        <taxon>Deinococci</taxon>
        <taxon>Deinococcales</taxon>
        <taxon>Deinococcaceae</taxon>
        <taxon>Deinococcus</taxon>
    </lineage>
</organism>
<dbReference type="NCBIfam" id="TIGR01133">
    <property type="entry name" value="murG"/>
    <property type="match status" value="1"/>
</dbReference>
<feature type="binding site" evidence="10">
    <location>
        <position position="158"/>
    </location>
    <ligand>
        <name>UDP-N-acetyl-alpha-D-glucosamine</name>
        <dbReference type="ChEBI" id="CHEBI:57705"/>
    </ligand>
</feature>
<evidence type="ECO:0000256" key="7">
    <source>
        <dbReference type="ARBA" id="ARBA00023136"/>
    </source>
</evidence>
<evidence type="ECO:0000259" key="11">
    <source>
        <dbReference type="Pfam" id="PF03033"/>
    </source>
</evidence>
<dbReference type="GO" id="GO:0009252">
    <property type="term" value="P:peptidoglycan biosynthetic process"/>
    <property type="evidence" value="ECO:0007669"/>
    <property type="project" value="UniProtKB-UniRule"/>
</dbReference>
<dbReference type="PATRIC" id="fig|937777.3.peg.205"/>
<keyword evidence="1 10" id="KW-1003">Cell membrane</keyword>
<gene>
    <name evidence="10" type="primary">murG</name>
    <name evidence="13" type="ordered locus">Deipe_0197</name>
</gene>
<keyword evidence="2 10" id="KW-0132">Cell division</keyword>
<accession>K9ZYG7</accession>
<dbReference type="Proteomes" id="UP000010467">
    <property type="component" value="Chromosome"/>
</dbReference>
<dbReference type="InterPro" id="IPR004276">
    <property type="entry name" value="GlycoTrans_28_N"/>
</dbReference>
<name>K9ZYG7_DEIPD</name>
<dbReference type="InterPro" id="IPR006009">
    <property type="entry name" value="GlcNAc_MurG"/>
</dbReference>
<evidence type="ECO:0000313" key="13">
    <source>
        <dbReference type="EMBL" id="AFZ65800.1"/>
    </source>
</evidence>
<protein>
    <recommendedName>
        <fullName evidence="10">UDP-N-acetylglucosamine--N-acetylmuramyl-(pentapeptide) pyrophosphoryl-undecaprenol N-acetylglucosamine transferase</fullName>
        <ecNumber evidence="10">2.4.1.227</ecNumber>
    </recommendedName>
    <alternativeName>
        <fullName evidence="10">Undecaprenyl-PP-MurNAc-pentapeptide-UDPGlcNAc GlcNAc transferase</fullName>
    </alternativeName>
</protein>
<sequence>MVLAAGGTGGHIYPAIATAQELRQRGYHPVLLGQRGGMEERIAADSRLEFVGVSAGKFARTRPDPRELWRAARGFWEARRYLAGTRPVCVVGYGGFASLPGVMSGQSLGIPTVLHEQNARLGLTQRLALRRAHTVATAYPEVKGLPTGRGTLVGMPVREERMERADALRELGLQDGPLTIYVTGGSQGSQALNDAVPSVLRHLFGDEGLWHSGSVQVMHSTGLRWVREVSGRVHGIEWYKTSGFVNAVAAWSAADLAITRAGTGTLAEAAFHGVPLIMVPLPTSAENHQFYNARSVEEGGAGRLVEQKDLHQNLGRVVHECLDHDTRNAMRARAAARSPQGAAQLLADAVEQALRGRARKHRSSPAGS</sequence>
<dbReference type="STRING" id="937777.Deipe_0197"/>
<dbReference type="AlphaFoldDB" id="K9ZYG7"/>
<dbReference type="EC" id="2.4.1.227" evidence="10"/>
<dbReference type="PANTHER" id="PTHR21015">
    <property type="entry name" value="UDP-N-ACETYLGLUCOSAMINE--N-ACETYLMURAMYL-(PENTAPEPTIDE) PYROPHOSPHORYL-UNDECAPRENOL N-ACETYLGLUCOSAMINE TRANSFERASE 1"/>
    <property type="match status" value="1"/>
</dbReference>
<comment type="similarity">
    <text evidence="10">Belongs to the glycosyltransferase 28 family. MurG subfamily.</text>
</comment>
<dbReference type="UniPathway" id="UPA00219"/>
<keyword evidence="9 10" id="KW-0961">Cell wall biogenesis/degradation</keyword>
<dbReference type="CDD" id="cd03785">
    <property type="entry name" value="GT28_MurG"/>
    <property type="match status" value="1"/>
</dbReference>
<comment type="subcellular location">
    <subcellularLocation>
        <location evidence="10">Cell membrane</location>
        <topology evidence="10">Peripheral membrane protein</topology>
        <orientation evidence="10">Cytoplasmic side</orientation>
    </subcellularLocation>
</comment>
<feature type="binding site" evidence="10">
    <location>
        <position position="186"/>
    </location>
    <ligand>
        <name>UDP-N-acetyl-alpha-D-glucosamine</name>
        <dbReference type="ChEBI" id="CHEBI:57705"/>
    </ligand>
</feature>
<feature type="domain" description="Glycosyl transferase family 28 C-terminal" evidence="12">
    <location>
        <begin position="179"/>
        <end position="339"/>
    </location>
</feature>
<dbReference type="GO" id="GO:0051301">
    <property type="term" value="P:cell division"/>
    <property type="evidence" value="ECO:0007669"/>
    <property type="project" value="UniProtKB-KW"/>
</dbReference>
<dbReference type="KEGG" id="dpd:Deipe_0197"/>
<dbReference type="InterPro" id="IPR007235">
    <property type="entry name" value="Glyco_trans_28_C"/>
</dbReference>
<evidence type="ECO:0000256" key="4">
    <source>
        <dbReference type="ARBA" id="ARBA00022679"/>
    </source>
</evidence>
<comment type="catalytic activity">
    <reaction evidence="10">
        <text>di-trans,octa-cis-undecaprenyl diphospho-N-acetyl-alpha-D-muramoyl-L-alanyl-D-glutamyl-meso-2,6-diaminopimeloyl-D-alanyl-D-alanine + UDP-N-acetyl-alpha-D-glucosamine = di-trans,octa-cis-undecaprenyl diphospho-[N-acetyl-alpha-D-glucosaminyl-(1-&gt;4)]-N-acetyl-alpha-D-muramoyl-L-alanyl-D-glutamyl-meso-2,6-diaminopimeloyl-D-alanyl-D-alanine + UDP + H(+)</text>
        <dbReference type="Rhea" id="RHEA:31227"/>
        <dbReference type="ChEBI" id="CHEBI:15378"/>
        <dbReference type="ChEBI" id="CHEBI:57705"/>
        <dbReference type="ChEBI" id="CHEBI:58223"/>
        <dbReference type="ChEBI" id="CHEBI:61387"/>
        <dbReference type="ChEBI" id="CHEBI:61388"/>
        <dbReference type="EC" id="2.4.1.227"/>
    </reaction>
</comment>
<comment type="pathway">
    <text evidence="10">Cell wall biogenesis; peptidoglycan biosynthesis.</text>
</comment>
<evidence type="ECO:0000256" key="9">
    <source>
        <dbReference type="ARBA" id="ARBA00023316"/>
    </source>
</evidence>
<evidence type="ECO:0000256" key="6">
    <source>
        <dbReference type="ARBA" id="ARBA00022984"/>
    </source>
</evidence>
<dbReference type="GO" id="GO:0008360">
    <property type="term" value="P:regulation of cell shape"/>
    <property type="evidence" value="ECO:0007669"/>
    <property type="project" value="UniProtKB-KW"/>
</dbReference>
<dbReference type="GO" id="GO:0071555">
    <property type="term" value="P:cell wall organization"/>
    <property type="evidence" value="ECO:0007669"/>
    <property type="project" value="UniProtKB-KW"/>
</dbReference>
<evidence type="ECO:0000256" key="8">
    <source>
        <dbReference type="ARBA" id="ARBA00023306"/>
    </source>
</evidence>
<feature type="binding site" evidence="10">
    <location>
        <begin position="8"/>
        <end position="10"/>
    </location>
    <ligand>
        <name>UDP-N-acetyl-alpha-D-glucosamine</name>
        <dbReference type="ChEBI" id="CHEBI:57705"/>
    </ligand>
</feature>
<reference evidence="14" key="1">
    <citation type="submission" date="2012-03" db="EMBL/GenBank/DDBJ databases">
        <title>Complete sequence of chromosome of Deinococcus peraridilitoris DSM 19664.</title>
        <authorList>
            <person name="Lucas S."/>
            <person name="Copeland A."/>
            <person name="Lapidus A."/>
            <person name="Glavina del Rio T."/>
            <person name="Dalin E."/>
            <person name="Tice H."/>
            <person name="Bruce D."/>
            <person name="Goodwin L."/>
            <person name="Pitluck S."/>
            <person name="Peters L."/>
            <person name="Mikhailova N."/>
            <person name="Lu M."/>
            <person name="Kyrpides N."/>
            <person name="Mavromatis K."/>
            <person name="Ivanova N."/>
            <person name="Brettin T."/>
            <person name="Detter J.C."/>
            <person name="Han C."/>
            <person name="Larimer F."/>
            <person name="Land M."/>
            <person name="Hauser L."/>
            <person name="Markowitz V."/>
            <person name="Cheng J.-F."/>
            <person name="Hugenholtz P."/>
            <person name="Woyke T."/>
            <person name="Wu D."/>
            <person name="Pukall R."/>
            <person name="Steenblock K."/>
            <person name="Brambilla E."/>
            <person name="Klenk H.-P."/>
            <person name="Eisen J.A."/>
        </authorList>
    </citation>
    <scope>NUCLEOTIDE SEQUENCE [LARGE SCALE GENOMIC DNA]</scope>
    <source>
        <strain evidence="14">DSM 19664 / LMG 22246 / CIP 109416 / KR-200</strain>
    </source>
</reference>
<feature type="domain" description="Glycosyltransferase family 28 N-terminal" evidence="11">
    <location>
        <begin position="2"/>
        <end position="136"/>
    </location>
</feature>